<dbReference type="Proteomes" id="UP000028900">
    <property type="component" value="Unassembled WGS sequence"/>
</dbReference>
<dbReference type="EMBL" id="BBIY01000001">
    <property type="protein sequence ID" value="GAK73527.1"/>
    <property type="molecule type" value="Genomic_DNA"/>
</dbReference>
<name>A0ABQ0J1P0_9MOLU</name>
<dbReference type="Gene3D" id="3.40.190.10">
    <property type="entry name" value="Periplasmic binding protein-like II"/>
    <property type="match status" value="2"/>
</dbReference>
<dbReference type="SUPFAM" id="SSF53850">
    <property type="entry name" value="Periplasmic binding protein-like II"/>
    <property type="match status" value="1"/>
</dbReference>
<keyword evidence="2" id="KW-1185">Reference proteome</keyword>
<sequence>MQSVVNTLNKARDLVKKDGIDLQVTKVNYYTEGTDLISSGKADGLIYFNIHVLNYHNEILKTNNKEMFEYVQAFYYSKYGLYINKNRNPVLKDLEDVKKHSNLKVLLAVAFSYIGPCDTPRSLVLLNKLGLIKIDPKVLQEKKFGISFEDLQNHYNLEFIKASQIPDKFAQNPQKYDLMANWPAFMNPYPYFVRIGATIEGNEEPTDDFIASYDIGLSCLKSHKDSEQIKTLKAILNNPQVKEFHLQEGGAQQDYFMVKAPEKTTKHIKELWLQH</sequence>
<dbReference type="RefSeq" id="WP_011160472.1">
    <property type="nucleotide sequence ID" value="NZ_BBIY01000001.1"/>
</dbReference>
<evidence type="ECO:0000313" key="2">
    <source>
        <dbReference type="Proteomes" id="UP000028900"/>
    </source>
</evidence>
<accession>A0ABQ0J1P0</accession>
<reference evidence="1 2" key="2">
    <citation type="journal article" date="2014" name="Genome Announc.">
        <title>Draft Genome Sequence of 'Candidatus Phytoplasma asteris' Strain OY-V, an Unculturable Plant-Pathogenic Bacterium.</title>
        <authorList>
            <person name="Kakizawa S."/>
            <person name="Makino A."/>
            <person name="Ishii Y."/>
            <person name="Tamaki H."/>
            <person name="Kamagata Y."/>
        </authorList>
    </citation>
    <scope>NUCLEOTIDE SEQUENCE [LARGE SCALE GENOMIC DNA]</scope>
    <source>
        <strain evidence="1 2">OY-V</strain>
    </source>
</reference>
<comment type="caution">
    <text evidence="1">The sequence shown here is derived from an EMBL/GenBank/DDBJ whole genome shotgun (WGS) entry which is preliminary data.</text>
</comment>
<reference evidence="2" key="1">
    <citation type="journal article" date="2014" name="Genome Announc.">
        <title>Draft Genome Sequence of ''Candidatus Phytoplasma asteris'' Strain OY-V, an Unculturable Plant-Pathogenic Bacterium.</title>
        <authorList>
            <person name="Kakizawa S."/>
            <person name="Makino A."/>
            <person name="Ishii Y."/>
            <person name="Tamaki H."/>
            <person name="Kamagata Y."/>
        </authorList>
    </citation>
    <scope>NUCLEOTIDE SEQUENCE [LARGE SCALE GENOMIC DNA]</scope>
    <source>
        <strain evidence="2">OY-V</strain>
    </source>
</reference>
<gene>
    <name evidence="1" type="primary">nlpA</name>
    <name evidence="1" type="ORF">OYV_00060</name>
</gene>
<proteinExistence type="predicted"/>
<protein>
    <submittedName>
        <fullName evidence="1">ABC-type metal ion transport system, periplasmic component/surface antigen</fullName>
    </submittedName>
</protein>
<evidence type="ECO:0000313" key="1">
    <source>
        <dbReference type="EMBL" id="GAK73527.1"/>
    </source>
</evidence>
<organism evidence="1 2">
    <name type="scientific">'Chrysanthemum coronarium' phytoplasma</name>
    <dbReference type="NCBI Taxonomy" id="1520703"/>
    <lineage>
        <taxon>Bacteria</taxon>
        <taxon>Bacillati</taxon>
        <taxon>Mycoplasmatota</taxon>
        <taxon>Mollicutes</taxon>
        <taxon>Acholeplasmatales</taxon>
        <taxon>Acholeplasmataceae</taxon>
        <taxon>Candidatus Phytoplasma</taxon>
        <taxon>16SrI (Aster yellows group)</taxon>
    </lineage>
</organism>